<dbReference type="Pfam" id="PF11907">
    <property type="entry name" value="DUF3427"/>
    <property type="match status" value="1"/>
</dbReference>
<dbReference type="InterPro" id="IPR014001">
    <property type="entry name" value="Helicase_ATP-bd"/>
</dbReference>
<dbReference type="Pfam" id="PF04851">
    <property type="entry name" value="ResIII"/>
    <property type="match status" value="1"/>
</dbReference>
<dbReference type="PROSITE" id="PS51194">
    <property type="entry name" value="HELICASE_CTER"/>
    <property type="match status" value="1"/>
</dbReference>
<accession>A0AAW5WVA5</accession>
<feature type="domain" description="Helicase ATP-binding" evidence="1">
    <location>
        <begin position="222"/>
        <end position="374"/>
    </location>
</feature>
<dbReference type="InterPro" id="IPR050742">
    <property type="entry name" value="Helicase_Restrict-Modif_Enz"/>
</dbReference>
<keyword evidence="3" id="KW-0067">ATP-binding</keyword>
<reference evidence="3" key="1">
    <citation type="submission" date="2022-01" db="EMBL/GenBank/DDBJ databases">
        <title>VMRC isolate genome collection.</title>
        <authorList>
            <person name="France M."/>
            <person name="Rutt L."/>
            <person name="Humphrys M."/>
            <person name="Ravel J."/>
        </authorList>
    </citation>
    <scope>NUCLEOTIDE SEQUENCE</scope>
    <source>
        <strain evidence="3">C0048A1</strain>
    </source>
</reference>
<dbReference type="Gene3D" id="3.30.870.10">
    <property type="entry name" value="Endonuclease Chain A"/>
    <property type="match status" value="1"/>
</dbReference>
<dbReference type="GO" id="GO:0016787">
    <property type="term" value="F:hydrolase activity"/>
    <property type="evidence" value="ECO:0007669"/>
    <property type="project" value="InterPro"/>
</dbReference>
<dbReference type="Pfam" id="PF13091">
    <property type="entry name" value="PLDc_2"/>
    <property type="match status" value="1"/>
</dbReference>
<proteinExistence type="predicted"/>
<dbReference type="EMBL" id="JAKHPH010000027">
    <property type="protein sequence ID" value="MCZ3668224.1"/>
    <property type="molecule type" value="Genomic_DNA"/>
</dbReference>
<dbReference type="SUPFAM" id="SSF52540">
    <property type="entry name" value="P-loop containing nucleoside triphosphate hydrolases"/>
    <property type="match status" value="1"/>
</dbReference>
<dbReference type="InterPro" id="IPR058403">
    <property type="entry name" value="DUF8090"/>
</dbReference>
<feature type="domain" description="Helicase C-terminal" evidence="2">
    <location>
        <begin position="426"/>
        <end position="590"/>
    </location>
</feature>
<dbReference type="Proteomes" id="UP001212401">
    <property type="component" value="Unassembled WGS sequence"/>
</dbReference>
<dbReference type="Pfam" id="PF00271">
    <property type="entry name" value="Helicase_C"/>
    <property type="match status" value="1"/>
</dbReference>
<evidence type="ECO:0000313" key="3">
    <source>
        <dbReference type="EMBL" id="MCZ3668224.1"/>
    </source>
</evidence>
<keyword evidence="3" id="KW-0547">Nucleotide-binding</keyword>
<dbReference type="InterPro" id="IPR021835">
    <property type="entry name" value="DUF3427"/>
</dbReference>
<dbReference type="Gene3D" id="3.40.50.300">
    <property type="entry name" value="P-loop containing nucleotide triphosphate hydrolases"/>
    <property type="match status" value="2"/>
</dbReference>
<protein>
    <submittedName>
        <fullName evidence="3">DEAD/DEAH box helicase</fullName>
    </submittedName>
</protein>
<dbReference type="CDD" id="cd18799">
    <property type="entry name" value="SF2_C_EcoAI-like"/>
    <property type="match status" value="1"/>
</dbReference>
<dbReference type="Pfam" id="PF26350">
    <property type="entry name" value="DUF8090"/>
    <property type="match status" value="1"/>
</dbReference>
<dbReference type="GO" id="GO:0005829">
    <property type="term" value="C:cytosol"/>
    <property type="evidence" value="ECO:0007669"/>
    <property type="project" value="TreeGrafter"/>
</dbReference>
<dbReference type="GO" id="GO:0005524">
    <property type="term" value="F:ATP binding"/>
    <property type="evidence" value="ECO:0007669"/>
    <property type="project" value="InterPro"/>
</dbReference>
<name>A0AAW5WVA5_9LACO</name>
<dbReference type="CDD" id="cd18032">
    <property type="entry name" value="DEXHc_RE_I_III_res"/>
    <property type="match status" value="1"/>
</dbReference>
<dbReference type="PANTHER" id="PTHR47396">
    <property type="entry name" value="TYPE I RESTRICTION ENZYME ECOKI R PROTEIN"/>
    <property type="match status" value="1"/>
</dbReference>
<dbReference type="GO" id="GO:0004386">
    <property type="term" value="F:helicase activity"/>
    <property type="evidence" value="ECO:0007669"/>
    <property type="project" value="UniProtKB-KW"/>
</dbReference>
<comment type="caution">
    <text evidence="3">The sequence shown here is derived from an EMBL/GenBank/DDBJ whole genome shotgun (WGS) entry which is preliminary data.</text>
</comment>
<dbReference type="InterPro" id="IPR001650">
    <property type="entry name" value="Helicase_C-like"/>
</dbReference>
<dbReference type="InterPro" id="IPR006935">
    <property type="entry name" value="Helicase/UvrB_N"/>
</dbReference>
<dbReference type="SMART" id="SM00487">
    <property type="entry name" value="DEXDc"/>
    <property type="match status" value="1"/>
</dbReference>
<dbReference type="PROSITE" id="PS51192">
    <property type="entry name" value="HELICASE_ATP_BIND_1"/>
    <property type="match status" value="1"/>
</dbReference>
<sequence>MTEKATIKNAILNGLYDRNYQAHQQFTPKLIRNEDGTIWETLRYELMNCKSFTWAVAFITSDILTPLKVILADLARQGIQGTLITSDYLGFNSPQMFAELLKIPNLKVMLTTIPGFHTKGYFFTHDGYSTALIGSANFTRAALLQNHETMLKVTSSQHSTLFSQVATGISHLQNESHPLTEEWIANYAKSWQSPKTSNGSNQSNRKIIPNQMQRAALIELQGLIDRGAHRGLVVSATGTGKTYLGVFAVKENRPQKFLYVVHREQVARKAMQSFQRVIGGSQEDFGLISSQHHDFSPRYLFATVQTLSQKKVLEGLSPQMFDFILVDEAHRAAAPSYQLLMDHFKPKFWLGMTATPDRMDNQDVYGIFDYHIAYEIRLRDALNNDMLVPFHYVGVQDYEANGEVIDETTNLKRLVASERVKYVLRQLEYYGYCGRQPRGLVFCSRQAEARELAKQFTALGHPAIALTNQDSNYQRQEAVKRLENGELEYLITVDLFNEGVDIPSLNQIVMLRNTESRIVFLQQLGRGLRKYPGKDFVTVIDFIGNYKHNYMIPLALNDDSSRDQDQARREVQLPQNIGVSTINFSRVASERILTSLEKTKLDSMAELRRAYHELEQRLGRAPLLIDFLQSGSVSPVVFARNKLLDNYGSFLVKMGEKVKLNRYENQVLTFITKELLSGKRAHELILLSLLKDQDVTKEQLISALEQNNCYVNAAVLRSLTDVLSLRFFDVKAGKQTKKQQYGDQSIIAVNQGIYQLNSQIKDSLKQNSAFQRLFVDVLETGLALSKKYDQRQQFTLYQQYDRKDVCRLLNWPLDVSAPMYGYRVAESECPIFITYHKKSPKQRNAIYDNQLQDGQSLRWYTRSPRHLSSAEVQRLLAGVDEGHQREKLHLFVKRSDAVGKQFYYLGTAKIDPASVREEMLGEKKKAAVGMNLVLEHPLPTTMAKTLIE</sequence>
<dbReference type="SUPFAM" id="SSF56024">
    <property type="entry name" value="Phospholipase D/nuclease"/>
    <property type="match status" value="1"/>
</dbReference>
<dbReference type="RefSeq" id="WP_269296185.1">
    <property type="nucleotide sequence ID" value="NZ_JAKHPH010000027.1"/>
</dbReference>
<evidence type="ECO:0000259" key="1">
    <source>
        <dbReference type="PROSITE" id="PS51192"/>
    </source>
</evidence>
<dbReference type="PANTHER" id="PTHR47396:SF1">
    <property type="entry name" value="ATP-DEPENDENT HELICASE IRC3-RELATED"/>
    <property type="match status" value="1"/>
</dbReference>
<keyword evidence="3" id="KW-0378">Hydrolase</keyword>
<dbReference type="CDD" id="cd09204">
    <property type="entry name" value="PLDc_N_DEXD_b2"/>
    <property type="match status" value="1"/>
</dbReference>
<dbReference type="InterPro" id="IPR025202">
    <property type="entry name" value="PLD-like_dom"/>
</dbReference>
<dbReference type="AlphaFoldDB" id="A0AAW5WVA5"/>
<evidence type="ECO:0000259" key="2">
    <source>
        <dbReference type="PROSITE" id="PS51194"/>
    </source>
</evidence>
<organism evidence="3 4">
    <name type="scientific">Limosilactobacillus vaginalis</name>
    <dbReference type="NCBI Taxonomy" id="1633"/>
    <lineage>
        <taxon>Bacteria</taxon>
        <taxon>Bacillati</taxon>
        <taxon>Bacillota</taxon>
        <taxon>Bacilli</taxon>
        <taxon>Lactobacillales</taxon>
        <taxon>Lactobacillaceae</taxon>
        <taxon>Limosilactobacillus</taxon>
    </lineage>
</organism>
<gene>
    <name evidence="3" type="ORF">L2724_08070</name>
</gene>
<dbReference type="SMART" id="SM00490">
    <property type="entry name" value="HELICc"/>
    <property type="match status" value="1"/>
</dbReference>
<dbReference type="InterPro" id="IPR027417">
    <property type="entry name" value="P-loop_NTPase"/>
</dbReference>
<keyword evidence="3" id="KW-0347">Helicase</keyword>
<dbReference type="GO" id="GO:0003677">
    <property type="term" value="F:DNA binding"/>
    <property type="evidence" value="ECO:0007669"/>
    <property type="project" value="InterPro"/>
</dbReference>
<evidence type="ECO:0000313" key="4">
    <source>
        <dbReference type="Proteomes" id="UP001212401"/>
    </source>
</evidence>